<dbReference type="NCBIfam" id="TIGR03570">
    <property type="entry name" value="NeuD_NnaD"/>
    <property type="match status" value="1"/>
</dbReference>
<dbReference type="RefSeq" id="WP_158618631.1">
    <property type="nucleotide sequence ID" value="NZ_AP018449.1"/>
</dbReference>
<organism evidence="4 5">
    <name type="scientific">Methylomusa anaerophila</name>
    <dbReference type="NCBI Taxonomy" id="1930071"/>
    <lineage>
        <taxon>Bacteria</taxon>
        <taxon>Bacillati</taxon>
        <taxon>Bacillota</taxon>
        <taxon>Negativicutes</taxon>
        <taxon>Selenomonadales</taxon>
        <taxon>Sporomusaceae</taxon>
        <taxon>Methylomusa</taxon>
    </lineage>
</organism>
<feature type="site" description="Increases basicity of active site His" evidence="1">
    <location>
        <position position="136"/>
    </location>
</feature>
<keyword evidence="4" id="KW-0808">Transferase</keyword>
<sequence length="193" mass="20619">MSNLLIIGAGGHGKVVAEAAEFQGKWTKIAFLDDRTDITHVFNFGIFGKLNDYVNFVAEFEFAFVAIGDNEKRLLWIDKLLDTGYKIPAVIHPGAYVSKYGLIGEGTVVLPGAVVNTNSRIGKGCIININACIDHDCEIGNGVHISSGAVVRSMSTVGRLSYIGAGSCVKTGACLAERFILPDGKIAENQTIL</sequence>
<feature type="binding site" evidence="2">
    <location>
        <position position="144"/>
    </location>
    <ligand>
        <name>acetyl-CoA</name>
        <dbReference type="ChEBI" id="CHEBI:57288"/>
    </ligand>
</feature>
<feature type="active site" description="Proton acceptor" evidence="1">
    <location>
        <position position="135"/>
    </location>
</feature>
<evidence type="ECO:0000313" key="4">
    <source>
        <dbReference type="EMBL" id="BBB90128.1"/>
    </source>
</evidence>
<dbReference type="InterPro" id="IPR050179">
    <property type="entry name" value="Trans_hexapeptide_repeat"/>
</dbReference>
<keyword evidence="5" id="KW-1185">Reference proteome</keyword>
<dbReference type="InterPro" id="IPR041561">
    <property type="entry name" value="PglD_N"/>
</dbReference>
<feature type="domain" description="PglD N-terminal" evidence="3">
    <location>
        <begin position="3"/>
        <end position="80"/>
    </location>
</feature>
<dbReference type="AlphaFoldDB" id="A0A348AGD0"/>
<dbReference type="Pfam" id="PF00132">
    <property type="entry name" value="Hexapep"/>
    <property type="match status" value="1"/>
</dbReference>
<feature type="binding site" evidence="2">
    <location>
        <position position="68"/>
    </location>
    <ligand>
        <name>substrate</name>
    </ligand>
</feature>
<dbReference type="InterPro" id="IPR020019">
    <property type="entry name" value="AcTrfase_PglD-like"/>
</dbReference>
<evidence type="ECO:0000313" key="5">
    <source>
        <dbReference type="Proteomes" id="UP000276437"/>
    </source>
</evidence>
<dbReference type="Gene3D" id="3.40.50.20">
    <property type="match status" value="1"/>
</dbReference>
<dbReference type="Pfam" id="PF17836">
    <property type="entry name" value="PglD_N"/>
    <property type="match status" value="1"/>
</dbReference>
<dbReference type="PANTHER" id="PTHR43300:SF7">
    <property type="entry name" value="UDP-N-ACETYLBACILLOSAMINE N-ACETYLTRANSFERASE"/>
    <property type="match status" value="1"/>
</dbReference>
<accession>A0A348AGD0</accession>
<dbReference type="CDD" id="cd03360">
    <property type="entry name" value="LbH_AT_putative"/>
    <property type="match status" value="1"/>
</dbReference>
<gene>
    <name evidence="4" type="primary">epsM_1</name>
    <name evidence="4" type="ORF">MAMMFC1_00776</name>
</gene>
<dbReference type="KEGG" id="mana:MAMMFC1_00776"/>
<dbReference type="Proteomes" id="UP000276437">
    <property type="component" value="Chromosome"/>
</dbReference>
<reference evidence="4 5" key="1">
    <citation type="journal article" date="2018" name="Int. J. Syst. Evol. Microbiol.">
        <title>Methylomusa anaerophila gen. nov., sp. nov., an anaerobic methanol-utilizing bacterium isolated from a microbial fuel cell.</title>
        <authorList>
            <person name="Amano N."/>
            <person name="Yamamuro A."/>
            <person name="Miyahara M."/>
            <person name="Kouzuma A."/>
            <person name="Abe T."/>
            <person name="Watanabe K."/>
        </authorList>
    </citation>
    <scope>NUCLEOTIDE SEQUENCE [LARGE SCALE GENOMIC DNA]</scope>
    <source>
        <strain evidence="4 5">MMFC1</strain>
    </source>
</reference>
<evidence type="ECO:0000259" key="3">
    <source>
        <dbReference type="Pfam" id="PF17836"/>
    </source>
</evidence>
<dbReference type="InterPro" id="IPR011004">
    <property type="entry name" value="Trimer_LpxA-like_sf"/>
</dbReference>
<dbReference type="Gene3D" id="2.160.10.10">
    <property type="entry name" value="Hexapeptide repeat proteins"/>
    <property type="match status" value="1"/>
</dbReference>
<keyword evidence="4" id="KW-0012">Acyltransferase</keyword>
<dbReference type="InterPro" id="IPR001451">
    <property type="entry name" value="Hexapep"/>
</dbReference>
<name>A0A348AGD0_9FIRM</name>
<evidence type="ECO:0000256" key="1">
    <source>
        <dbReference type="PIRSR" id="PIRSR620019-1"/>
    </source>
</evidence>
<dbReference type="SUPFAM" id="SSF51161">
    <property type="entry name" value="Trimeric LpxA-like enzymes"/>
    <property type="match status" value="1"/>
</dbReference>
<dbReference type="PANTHER" id="PTHR43300">
    <property type="entry name" value="ACETYLTRANSFERASE"/>
    <property type="match status" value="1"/>
</dbReference>
<protein>
    <submittedName>
        <fullName evidence="4">Putative acetyltransferase EpsM</fullName>
        <ecNumber evidence="4">2.3.1.-</ecNumber>
    </submittedName>
</protein>
<dbReference type="EC" id="2.3.1.-" evidence="4"/>
<dbReference type="OrthoDB" id="9812571at2"/>
<proteinExistence type="predicted"/>
<dbReference type="GO" id="GO:0016746">
    <property type="term" value="F:acyltransferase activity"/>
    <property type="evidence" value="ECO:0007669"/>
    <property type="project" value="UniProtKB-KW"/>
</dbReference>
<dbReference type="EMBL" id="AP018449">
    <property type="protein sequence ID" value="BBB90128.1"/>
    <property type="molecule type" value="Genomic_DNA"/>
</dbReference>
<evidence type="ECO:0000256" key="2">
    <source>
        <dbReference type="PIRSR" id="PIRSR620019-2"/>
    </source>
</evidence>